<gene>
    <name evidence="1" type="primary">VvCHDh000004_1228</name>
    <name evidence="1" type="ORF">CK203_088943</name>
</gene>
<name>A0A438DWX2_VITVI</name>
<dbReference type="AlphaFoldDB" id="A0A438DWX2"/>
<reference evidence="1 2" key="1">
    <citation type="journal article" date="2018" name="PLoS Genet.">
        <title>Population sequencing reveals clonal diversity and ancestral inbreeding in the grapevine cultivar Chardonnay.</title>
        <authorList>
            <person name="Roach M.J."/>
            <person name="Johnson D.L."/>
            <person name="Bohlmann J."/>
            <person name="van Vuuren H.J."/>
            <person name="Jones S.J."/>
            <person name="Pretorius I.S."/>
            <person name="Schmidt S.A."/>
            <person name="Borneman A.R."/>
        </authorList>
    </citation>
    <scope>NUCLEOTIDE SEQUENCE [LARGE SCALE GENOMIC DNA]</scope>
    <source>
        <strain evidence="2">cv. Chardonnay</strain>
        <tissue evidence="1">Leaf</tissue>
    </source>
</reference>
<sequence length="298" mass="34205">MEALSQLLSCARNEGFISSFRVRGRGKEGLIVFHLLFANDTLIFCDAEVDQLQYLSWTFMWFEAISGLKVNLSKTEAFLVGEDIPMETLALVLGCKIGSFPTTYLGLPLGVPYKSTRVWDAMKERFRKILPTYFLSLFVTPTRVCARLEKIQRDFLWGGGALENKPHLVSWKVICAAKNDGGLGIRNLAIFNKALLGKWLWRFANENEFLWKQIISSKYDLQDGGWCFKGVRDRYGVGVWKAIRNCWENFQSHSRFIVGDGTRVKLWKDLWCENQSLEEVFPTLFNLSVNKESWVAEA</sequence>
<dbReference type="PANTHER" id="PTHR33116:SF78">
    <property type="entry name" value="OS12G0587133 PROTEIN"/>
    <property type="match status" value="1"/>
</dbReference>
<dbReference type="EMBL" id="QGNW01001467">
    <property type="protein sequence ID" value="RVW39984.1"/>
    <property type="molecule type" value="Genomic_DNA"/>
</dbReference>
<dbReference type="PANTHER" id="PTHR33116">
    <property type="entry name" value="REVERSE TRANSCRIPTASE ZINC-BINDING DOMAIN-CONTAINING PROTEIN-RELATED-RELATED"/>
    <property type="match status" value="1"/>
</dbReference>
<accession>A0A438DWX2</accession>
<protein>
    <submittedName>
        <fullName evidence="1">Putative ribonuclease H protein</fullName>
    </submittedName>
</protein>
<proteinExistence type="predicted"/>
<comment type="caution">
    <text evidence="1">The sequence shown here is derived from an EMBL/GenBank/DDBJ whole genome shotgun (WGS) entry which is preliminary data.</text>
</comment>
<evidence type="ECO:0000313" key="1">
    <source>
        <dbReference type="EMBL" id="RVW39984.1"/>
    </source>
</evidence>
<organism evidence="1 2">
    <name type="scientific">Vitis vinifera</name>
    <name type="common">Grape</name>
    <dbReference type="NCBI Taxonomy" id="29760"/>
    <lineage>
        <taxon>Eukaryota</taxon>
        <taxon>Viridiplantae</taxon>
        <taxon>Streptophyta</taxon>
        <taxon>Embryophyta</taxon>
        <taxon>Tracheophyta</taxon>
        <taxon>Spermatophyta</taxon>
        <taxon>Magnoliopsida</taxon>
        <taxon>eudicotyledons</taxon>
        <taxon>Gunneridae</taxon>
        <taxon>Pentapetalae</taxon>
        <taxon>rosids</taxon>
        <taxon>Vitales</taxon>
        <taxon>Vitaceae</taxon>
        <taxon>Viteae</taxon>
        <taxon>Vitis</taxon>
    </lineage>
</organism>
<evidence type="ECO:0000313" key="2">
    <source>
        <dbReference type="Proteomes" id="UP000288805"/>
    </source>
</evidence>
<dbReference type="Proteomes" id="UP000288805">
    <property type="component" value="Unassembled WGS sequence"/>
</dbReference>